<evidence type="ECO:0000313" key="2">
    <source>
        <dbReference type="EMBL" id="MFI6498890.1"/>
    </source>
</evidence>
<feature type="transmembrane region" description="Helical" evidence="1">
    <location>
        <begin position="20"/>
        <end position="39"/>
    </location>
</feature>
<reference evidence="2 3" key="1">
    <citation type="submission" date="2024-10" db="EMBL/GenBank/DDBJ databases">
        <title>The Natural Products Discovery Center: Release of the First 8490 Sequenced Strains for Exploring Actinobacteria Biosynthetic Diversity.</title>
        <authorList>
            <person name="Kalkreuter E."/>
            <person name="Kautsar S.A."/>
            <person name="Yang D."/>
            <person name="Bader C.D."/>
            <person name="Teijaro C.N."/>
            <person name="Fluegel L."/>
            <person name="Davis C.M."/>
            <person name="Simpson J.R."/>
            <person name="Lauterbach L."/>
            <person name="Steele A.D."/>
            <person name="Gui C."/>
            <person name="Meng S."/>
            <person name="Li G."/>
            <person name="Viehrig K."/>
            <person name="Ye F."/>
            <person name="Su P."/>
            <person name="Kiefer A.F."/>
            <person name="Nichols A."/>
            <person name="Cepeda A.J."/>
            <person name="Yan W."/>
            <person name="Fan B."/>
            <person name="Jiang Y."/>
            <person name="Adhikari A."/>
            <person name="Zheng C.-J."/>
            <person name="Schuster L."/>
            <person name="Cowan T.M."/>
            <person name="Smanski M.J."/>
            <person name="Chevrette M.G."/>
            <person name="De Carvalho L.P.S."/>
            <person name="Shen B."/>
        </authorList>
    </citation>
    <scope>NUCLEOTIDE SEQUENCE [LARGE SCALE GENOMIC DNA]</scope>
    <source>
        <strain evidence="2 3">NPDC050545</strain>
    </source>
</reference>
<organism evidence="2 3">
    <name type="scientific">Nonomuraea typhae</name>
    <dbReference type="NCBI Taxonomy" id="2603600"/>
    <lineage>
        <taxon>Bacteria</taxon>
        <taxon>Bacillati</taxon>
        <taxon>Actinomycetota</taxon>
        <taxon>Actinomycetes</taxon>
        <taxon>Streptosporangiales</taxon>
        <taxon>Streptosporangiaceae</taxon>
        <taxon>Nonomuraea</taxon>
    </lineage>
</organism>
<dbReference type="RefSeq" id="WP_397082123.1">
    <property type="nucleotide sequence ID" value="NZ_JBITGY010000004.1"/>
</dbReference>
<evidence type="ECO:0000313" key="3">
    <source>
        <dbReference type="Proteomes" id="UP001612741"/>
    </source>
</evidence>
<keyword evidence="1" id="KW-0812">Transmembrane</keyword>
<gene>
    <name evidence="2" type="ORF">ACIBG2_15985</name>
</gene>
<accession>A0ABW7YTH5</accession>
<keyword evidence="3" id="KW-1185">Reference proteome</keyword>
<dbReference type="Proteomes" id="UP001612741">
    <property type="component" value="Unassembled WGS sequence"/>
</dbReference>
<protein>
    <submittedName>
        <fullName evidence="2">Uncharacterized protein</fullName>
    </submittedName>
</protein>
<keyword evidence="1" id="KW-0472">Membrane</keyword>
<evidence type="ECO:0000256" key="1">
    <source>
        <dbReference type="SAM" id="Phobius"/>
    </source>
</evidence>
<name>A0ABW7YTH5_9ACTN</name>
<keyword evidence="1" id="KW-1133">Transmembrane helix</keyword>
<proteinExistence type="predicted"/>
<sequence length="40" mass="4619">MVPEDSELFPRALRPLVRRVLWLTLLTLTLLMAAGVRWLA</sequence>
<dbReference type="EMBL" id="JBITGY010000004">
    <property type="protein sequence ID" value="MFI6498890.1"/>
    <property type="molecule type" value="Genomic_DNA"/>
</dbReference>
<comment type="caution">
    <text evidence="2">The sequence shown here is derived from an EMBL/GenBank/DDBJ whole genome shotgun (WGS) entry which is preliminary data.</text>
</comment>